<dbReference type="AlphaFoldDB" id="A0A2W2E219"/>
<dbReference type="SUPFAM" id="SSF46894">
    <property type="entry name" value="C-terminal effector domain of the bipartite response regulators"/>
    <property type="match status" value="1"/>
</dbReference>
<dbReference type="GO" id="GO:0043531">
    <property type="term" value="F:ADP binding"/>
    <property type="evidence" value="ECO:0007669"/>
    <property type="project" value="InterPro"/>
</dbReference>
<dbReference type="PANTHER" id="PTHR35807:SF1">
    <property type="entry name" value="TRANSCRIPTIONAL REGULATOR REDD"/>
    <property type="match status" value="1"/>
</dbReference>
<evidence type="ECO:0000256" key="4">
    <source>
        <dbReference type="ARBA" id="ARBA00023163"/>
    </source>
</evidence>
<dbReference type="GO" id="GO:0000160">
    <property type="term" value="P:phosphorelay signal transduction system"/>
    <property type="evidence" value="ECO:0007669"/>
    <property type="project" value="InterPro"/>
</dbReference>
<dbReference type="GO" id="GO:0003677">
    <property type="term" value="F:DNA binding"/>
    <property type="evidence" value="ECO:0007669"/>
    <property type="project" value="UniProtKB-KW"/>
</dbReference>
<keyword evidence="3" id="KW-0238">DNA-binding</keyword>
<dbReference type="InterPro" id="IPR005158">
    <property type="entry name" value="BTAD"/>
</dbReference>
<gene>
    <name evidence="8" type="ORF">C1J01_16315</name>
</gene>
<dbReference type="Gene3D" id="1.25.40.10">
    <property type="entry name" value="Tetratricopeptide repeat domain"/>
    <property type="match status" value="2"/>
</dbReference>
<evidence type="ECO:0000313" key="9">
    <source>
        <dbReference type="Proteomes" id="UP000249304"/>
    </source>
</evidence>
<evidence type="ECO:0000259" key="7">
    <source>
        <dbReference type="SMART" id="SM01043"/>
    </source>
</evidence>
<dbReference type="InterPro" id="IPR011990">
    <property type="entry name" value="TPR-like_helical_dom_sf"/>
</dbReference>
<evidence type="ECO:0000256" key="3">
    <source>
        <dbReference type="ARBA" id="ARBA00023125"/>
    </source>
</evidence>
<dbReference type="InterPro" id="IPR051677">
    <property type="entry name" value="AfsR-DnrI-RedD_regulator"/>
</dbReference>
<dbReference type="PANTHER" id="PTHR35807">
    <property type="entry name" value="TRANSCRIPTIONAL REGULATOR REDD-RELATED"/>
    <property type="match status" value="1"/>
</dbReference>
<dbReference type="Gene3D" id="1.10.10.10">
    <property type="entry name" value="Winged helix-like DNA-binding domain superfamily/Winged helix DNA-binding domain"/>
    <property type="match status" value="1"/>
</dbReference>
<dbReference type="CDD" id="cd15831">
    <property type="entry name" value="BTAD"/>
    <property type="match status" value="1"/>
</dbReference>
<evidence type="ECO:0000259" key="6">
    <source>
        <dbReference type="SMART" id="SM00862"/>
    </source>
</evidence>
<feature type="domain" description="AAA+ ATPase" evidence="5">
    <location>
        <begin position="317"/>
        <end position="453"/>
    </location>
</feature>
<dbReference type="GO" id="GO:0006355">
    <property type="term" value="P:regulation of DNA-templated transcription"/>
    <property type="evidence" value="ECO:0007669"/>
    <property type="project" value="InterPro"/>
</dbReference>
<dbReference type="InterPro" id="IPR027417">
    <property type="entry name" value="P-loop_NTPase"/>
</dbReference>
<evidence type="ECO:0008006" key="10">
    <source>
        <dbReference type="Google" id="ProtNLM"/>
    </source>
</evidence>
<accession>A0A2W2E219</accession>
<dbReference type="SUPFAM" id="SSF52540">
    <property type="entry name" value="P-loop containing nucleoside triphosphate hydrolases"/>
    <property type="match status" value="1"/>
</dbReference>
<keyword evidence="4" id="KW-0804">Transcription</keyword>
<dbReference type="InterPro" id="IPR016032">
    <property type="entry name" value="Sig_transdc_resp-reg_C-effctor"/>
</dbReference>
<protein>
    <recommendedName>
        <fullName evidence="10">OmpR/PhoB-type domain-containing protein</fullName>
    </recommendedName>
</protein>
<dbReference type="InterPro" id="IPR019734">
    <property type="entry name" value="TPR_rpt"/>
</dbReference>
<evidence type="ECO:0000256" key="1">
    <source>
        <dbReference type="ARBA" id="ARBA00005820"/>
    </source>
</evidence>
<name>A0A2W2E219_9ACTN</name>
<dbReference type="EMBL" id="POUD01000058">
    <property type="protein sequence ID" value="PZG18032.1"/>
    <property type="molecule type" value="Genomic_DNA"/>
</dbReference>
<evidence type="ECO:0000313" key="8">
    <source>
        <dbReference type="EMBL" id="PZG18032.1"/>
    </source>
</evidence>
<dbReference type="OrthoDB" id="5521887at2"/>
<dbReference type="Gene3D" id="3.40.50.300">
    <property type="entry name" value="P-loop containing nucleotide triphosphate hydrolases"/>
    <property type="match status" value="1"/>
</dbReference>
<dbReference type="Proteomes" id="UP000249304">
    <property type="component" value="Unassembled WGS sequence"/>
</dbReference>
<dbReference type="InterPro" id="IPR002182">
    <property type="entry name" value="NB-ARC"/>
</dbReference>
<reference evidence="8 9" key="1">
    <citation type="submission" date="2018-01" db="EMBL/GenBank/DDBJ databases">
        <title>Draft genome sequence of Nonomuraea sp. KC333.</title>
        <authorList>
            <person name="Sahin N."/>
            <person name="Saygin H."/>
            <person name="Ay H."/>
        </authorList>
    </citation>
    <scope>NUCLEOTIDE SEQUENCE [LARGE SCALE GENOMIC DNA]</scope>
    <source>
        <strain evidence="8 9">KC333</strain>
    </source>
</reference>
<comment type="caution">
    <text evidence="8">The sequence shown here is derived from an EMBL/GenBank/DDBJ whole genome shotgun (WGS) entry which is preliminary data.</text>
</comment>
<dbReference type="Pfam" id="PF00931">
    <property type="entry name" value="NB-ARC"/>
    <property type="match status" value="1"/>
</dbReference>
<comment type="similarity">
    <text evidence="1">Belongs to the AfsR/DnrI/RedD regulatory family.</text>
</comment>
<dbReference type="SMART" id="SM00028">
    <property type="entry name" value="TPR"/>
    <property type="match status" value="3"/>
</dbReference>
<dbReference type="InterPro" id="IPR036388">
    <property type="entry name" value="WH-like_DNA-bd_sf"/>
</dbReference>
<dbReference type="SUPFAM" id="SSF48452">
    <property type="entry name" value="TPR-like"/>
    <property type="match status" value="2"/>
</dbReference>
<organism evidence="8 9">
    <name type="scientific">Nonomuraea aridisoli</name>
    <dbReference type="NCBI Taxonomy" id="2070368"/>
    <lineage>
        <taxon>Bacteria</taxon>
        <taxon>Bacillati</taxon>
        <taxon>Actinomycetota</taxon>
        <taxon>Actinomycetes</taxon>
        <taxon>Streptosporangiales</taxon>
        <taxon>Streptosporangiaceae</taxon>
        <taxon>Nonomuraea</taxon>
    </lineage>
</organism>
<proteinExistence type="inferred from homology"/>
<sequence length="977" mass="106108">MSTRKAGSSMLLQRRGSEVRFAILGRISVQDVTPIEISPMRRPLLATLLLAWPGEVSAETLMQAVWGDTFGRENALKTALSQLRRLLPGRIPPARPHGYRIELMPEDTFDLEEFRKLIQHGREHLSAGDHEAAVPCLRKALALWGDPPLADVPDDPIRLATWRQDVLWERKVAQQQLLETRLFLGEDHQLLTEIRKELAEDPLSEVLNALLMTALYRAGYRVEALHQYDTIAELLAQDTGAEPGARLRRLRDEIASDDGGPVAVPPAQERATVAQPSGGRLALTPAQLPPAVVDFIGRGGEIQQLTRYMSTAGAGPGVPIACICGPPGVGKSTLSHQVAQLVRQRFPDGQLYLHMAGTSERPREIGDVLAEVLSALGTSPADAPPTVSGRTALYRSLMAGRRVLVVLDDVSSMHQIQPLLPGNPGCAVLVTSRSHLVGGAGMRTIRLEPLSSHESQRLLGDIIGAHRVEAEPEAAADITRTCGGFPLAVRVAGARLSAQPDWPLGMFAERLRKRLLTVLSTDDMTIEASIATSYDALPESTQRIFRLVSLLGPGGFAGWEVAMLHGGTAEDVEDVLESLTGHSLLSGAGVDSLGQLRYQQHALLRAFGAARLAELPIERDTAMHRLLMGWLELASLADVQIVRAPVYPPLDPLGISMFGAVPVRQLISERADEWLAAEIGNLLNVVRIACEEKLPHQAFGLALRVTSYLYRESRHVEAEDMWRRVLKAVLPFTGRRVTEARHRLASLIMERPGGPLRALPLVEECVAACEANADRQGLARALALRALCRHQIALDHEPGERRITLLAQAETDARRGLLIARDIGRTYAQLNCLNALAVVSGACGSLDRALELGSEALALAEELASSRYGHEAYLAQAAQTLGALKLASPRHELREEALALFERAGELSRTARHREGQARAHEGAGDALVTLERHQRASECYARATALWEEIGAAEAAVRCRGKLGSPGTTQVCAPAR</sequence>
<keyword evidence="9" id="KW-1185">Reference proteome</keyword>
<evidence type="ECO:0000259" key="5">
    <source>
        <dbReference type="SMART" id="SM00382"/>
    </source>
</evidence>
<feature type="domain" description="OmpR/PhoB-type" evidence="6">
    <location>
        <begin position="32"/>
        <end position="101"/>
    </location>
</feature>
<dbReference type="SMART" id="SM00382">
    <property type="entry name" value="AAA"/>
    <property type="match status" value="1"/>
</dbReference>
<dbReference type="Pfam" id="PF03704">
    <property type="entry name" value="BTAD"/>
    <property type="match status" value="1"/>
</dbReference>
<dbReference type="PRINTS" id="PR00364">
    <property type="entry name" value="DISEASERSIST"/>
</dbReference>
<dbReference type="SMART" id="SM00862">
    <property type="entry name" value="Trans_reg_C"/>
    <property type="match status" value="1"/>
</dbReference>
<keyword evidence="2" id="KW-0805">Transcription regulation</keyword>
<dbReference type="InterPro" id="IPR003593">
    <property type="entry name" value="AAA+_ATPase"/>
</dbReference>
<dbReference type="InterPro" id="IPR001867">
    <property type="entry name" value="OmpR/PhoB-type_DNA-bd"/>
</dbReference>
<dbReference type="SMART" id="SM01043">
    <property type="entry name" value="BTAD"/>
    <property type="match status" value="1"/>
</dbReference>
<evidence type="ECO:0000256" key="2">
    <source>
        <dbReference type="ARBA" id="ARBA00023015"/>
    </source>
</evidence>
<feature type="domain" description="Bacterial transcriptional activator" evidence="7">
    <location>
        <begin position="109"/>
        <end position="255"/>
    </location>
</feature>